<comment type="caution">
    <text evidence="3">The sequence shown here is derived from an EMBL/GenBank/DDBJ whole genome shotgun (WGS) entry which is preliminary data.</text>
</comment>
<dbReference type="AlphaFoldDB" id="A0A7L1JDK3"/>
<keyword evidence="4" id="KW-1185">Reference proteome</keyword>
<evidence type="ECO:0000256" key="1">
    <source>
        <dbReference type="SAM" id="MobiDB-lite"/>
    </source>
</evidence>
<feature type="region of interest" description="Disordered" evidence="1">
    <location>
        <begin position="104"/>
        <end position="130"/>
    </location>
</feature>
<keyword evidence="2" id="KW-1133">Transmembrane helix</keyword>
<evidence type="ECO:0000256" key="2">
    <source>
        <dbReference type="SAM" id="Phobius"/>
    </source>
</evidence>
<protein>
    <submittedName>
        <fullName evidence="3">ENR1 protein</fullName>
    </submittedName>
</protein>
<evidence type="ECO:0000313" key="4">
    <source>
        <dbReference type="Proteomes" id="UP000525416"/>
    </source>
</evidence>
<evidence type="ECO:0000313" key="3">
    <source>
        <dbReference type="EMBL" id="NXN48764.1"/>
    </source>
</evidence>
<dbReference type="EMBL" id="VXBH01000293">
    <property type="protein sequence ID" value="NXN48764.1"/>
    <property type="molecule type" value="Genomic_DNA"/>
</dbReference>
<keyword evidence="2" id="KW-0812">Transmembrane</keyword>
<keyword evidence="2" id="KW-0472">Membrane</keyword>
<organism evidence="3 4">
    <name type="scientific">Rynchops niger</name>
    <name type="common">Black skimmer</name>
    <dbReference type="NCBI Taxonomy" id="227184"/>
    <lineage>
        <taxon>Eukaryota</taxon>
        <taxon>Metazoa</taxon>
        <taxon>Chordata</taxon>
        <taxon>Craniata</taxon>
        <taxon>Vertebrata</taxon>
        <taxon>Euteleostomi</taxon>
        <taxon>Archelosauria</taxon>
        <taxon>Archosauria</taxon>
        <taxon>Dinosauria</taxon>
        <taxon>Saurischia</taxon>
        <taxon>Theropoda</taxon>
        <taxon>Coelurosauria</taxon>
        <taxon>Aves</taxon>
        <taxon>Neognathae</taxon>
        <taxon>Neoaves</taxon>
        <taxon>Charadriiformes</taxon>
        <taxon>Laridae</taxon>
        <taxon>Rynchops</taxon>
    </lineage>
</organism>
<feature type="non-terminal residue" evidence="3">
    <location>
        <position position="1"/>
    </location>
</feature>
<sequence>ELNTTCGWRNDAGAWFCQVTGRPHPRLPWQNLTVLSPLGMDNSTYFQVPSAPAGLFETGAKALKGHHWICGYRAYKALPANWTGVCYVGIIRPLFFLLSESDGPGVKPSHDLPRKKRSTEAGLPTPRSQQWGKDDWPLLQRLLETWKPNELINGAPEPIYNLNRIVQLQDGLEVSAGETARVLDALADPAPRRHVVPDSRPAGGGDVWGTLNFDSNCCLKIDDNGQVVQEIASRIRELAHVPFQTWESRESEPFSWLPGAPWVKRSLFYTLCAVAALLFVLCLGLGLRWFIRRVVTQRQSVAAS</sequence>
<dbReference type="Proteomes" id="UP000525416">
    <property type="component" value="Unassembled WGS sequence"/>
</dbReference>
<dbReference type="OrthoDB" id="9950230at2759"/>
<accession>A0A7L1JDK3</accession>
<proteinExistence type="predicted"/>
<gene>
    <name evidence="3" type="primary">Erv31_0</name>
    <name evidence="3" type="ORF">RYNNIG_R16104</name>
</gene>
<feature type="transmembrane region" description="Helical" evidence="2">
    <location>
        <begin position="267"/>
        <end position="291"/>
    </location>
</feature>
<name>A0A7L1JDK3_RYNNI</name>
<feature type="non-terminal residue" evidence="3">
    <location>
        <position position="304"/>
    </location>
</feature>
<reference evidence="3 4" key="1">
    <citation type="submission" date="2019-09" db="EMBL/GenBank/DDBJ databases">
        <title>Bird 10,000 Genomes (B10K) Project - Family phase.</title>
        <authorList>
            <person name="Zhang G."/>
        </authorList>
    </citation>
    <scope>NUCLEOTIDE SEQUENCE [LARGE SCALE GENOMIC DNA]</scope>
    <source>
        <strain evidence="3">B10K-DU-002-16</strain>
        <tissue evidence="3">Muscle</tissue>
    </source>
</reference>